<keyword evidence="2" id="KW-0217">Developmental protein</keyword>
<comment type="subcellular location">
    <subcellularLocation>
        <location evidence="1">Cytoplasm</location>
    </subcellularLocation>
</comment>
<keyword evidence="4" id="KW-0221">Differentiation</keyword>
<dbReference type="Gene3D" id="2.170.260.10">
    <property type="entry name" value="paz domain"/>
    <property type="match status" value="1"/>
</dbReference>
<dbReference type="InterPro" id="IPR003100">
    <property type="entry name" value="PAZ_dom"/>
</dbReference>
<evidence type="ECO:0000256" key="6">
    <source>
        <dbReference type="ARBA" id="ARBA00023158"/>
    </source>
</evidence>
<keyword evidence="3" id="KW-0963">Cytoplasm</keyword>
<dbReference type="FunFam" id="3.30.420.10:FF:000014">
    <property type="entry name" value="Piwi-like RNA-mediated gene silencing 1"/>
    <property type="match status" value="1"/>
</dbReference>
<sequence length="905" mass="101650">MKGSGKGSGEGRARGRSRGQDKPTSSEVPGVDKPTPHSRPIASSSKLTKPGLITAAEEEREGKGRARGRSTHLEQEKGKAPPRGAQEGRATSRGGAEGFSGKQRHVTEAMGAMKIQEGGSDTSDDTSNGNVQSVGRGMVRGKRDISQIVWTKPTNMVMKKGTCGRNLSLLCNYFPIAKMQGGNYSVYHVDFSPEEDHTPLRKKLMAQHRTTLGTYLFDGMKLCLSKKLGSEITELVSKREDESVVLLKVKFIKEISFMDTEYIHLMNILLKRCMEYLNMQLVGRSYYNVNAAIKNERHGLIVWPGFCSSIRQHEESLLLNADVSHKFLRQETAYQVMLRRTPNPKEAAMANLLGAVVVTYYNNKSYRIDDIAWDLNPRCKFPYKGKEITYMDFYQTRYQVKIRDVNQPLLVSKPKKKDLRRGCENIILVPELCLMTGFTDEMRADFNMMKDLAEYLRSPPDQRVNSLMAFNSHLVRHERVKEEMASWGLEISNRLLEVNGRMLPDEVILQGGETVQYNRNFASWSKETQKLKLNQPVQVRKWAIVFPNRYRDNAKDLCTTLQRVGPPMGMQFSSPLILCLQSEGVQECVSTLDRCAGVQLVVVILPGNRGDYYSAVKRKLVVNMGIPSQCVVSRTLFKKPRLMSVATKIAIQINCKLGGEPWGVSIPVKNTMVIGYDAYHEKGSRNVSCGAVVSSLNQGLSRYLSQAATHKNNEELANNFTLGVKNALETYHRENGVLPSRVLVYRDGVGDGQIEQVLDHEVAGIQKCFQEMFAKAPEFAFTIVSKRINTKFFSKQGSGVVNPPPGTVVDDVVTLPERYDFFLVPQSTHIGTVSPTSFNVIADTTGLKPDHMQRLAFKLTHQYYNWQGTVRVPAPCMYAHKLAFMMGQVVNKQPHQNLVTSLWYL</sequence>
<dbReference type="SUPFAM" id="SSF53098">
    <property type="entry name" value="Ribonuclease H-like"/>
    <property type="match status" value="1"/>
</dbReference>
<evidence type="ECO:0000259" key="10">
    <source>
        <dbReference type="PROSITE" id="PS50822"/>
    </source>
</evidence>
<dbReference type="OrthoDB" id="445936at2759"/>
<organism evidence="11">
    <name type="scientific">Portunus trituberculatus</name>
    <name type="common">Swimming crab</name>
    <name type="synonym">Neptunus trituberculatus</name>
    <dbReference type="NCBI Taxonomy" id="210409"/>
    <lineage>
        <taxon>Eukaryota</taxon>
        <taxon>Metazoa</taxon>
        <taxon>Ecdysozoa</taxon>
        <taxon>Arthropoda</taxon>
        <taxon>Crustacea</taxon>
        <taxon>Multicrustacea</taxon>
        <taxon>Malacostraca</taxon>
        <taxon>Eumalacostraca</taxon>
        <taxon>Eucarida</taxon>
        <taxon>Decapoda</taxon>
        <taxon>Pleocyemata</taxon>
        <taxon>Brachyura</taxon>
        <taxon>Eubrachyura</taxon>
        <taxon>Portunoidea</taxon>
        <taxon>Portunidae</taxon>
        <taxon>Portuninae</taxon>
        <taxon>Portunus</taxon>
    </lineage>
</organism>
<evidence type="ECO:0000259" key="9">
    <source>
        <dbReference type="PROSITE" id="PS50821"/>
    </source>
</evidence>
<accession>X2CSZ0</accession>
<evidence type="ECO:0000256" key="2">
    <source>
        <dbReference type="ARBA" id="ARBA00022473"/>
    </source>
</evidence>
<feature type="compositionally biased region" description="Basic and acidic residues" evidence="8">
    <location>
        <begin position="9"/>
        <end position="21"/>
    </location>
</feature>
<dbReference type="Gene3D" id="3.30.420.10">
    <property type="entry name" value="Ribonuclease H-like superfamily/Ribonuclease H"/>
    <property type="match status" value="1"/>
</dbReference>
<dbReference type="Pfam" id="PF02170">
    <property type="entry name" value="PAZ"/>
    <property type="match status" value="1"/>
</dbReference>
<protein>
    <submittedName>
        <fullName evidence="11">PIWI-2</fullName>
    </submittedName>
</protein>
<proteinExistence type="evidence at transcript level"/>
<evidence type="ECO:0000256" key="8">
    <source>
        <dbReference type="SAM" id="MobiDB-lite"/>
    </source>
</evidence>
<evidence type="ECO:0000256" key="7">
    <source>
        <dbReference type="ARBA" id="ARBA00038291"/>
    </source>
</evidence>
<dbReference type="PANTHER" id="PTHR22891">
    <property type="entry name" value="EUKARYOTIC TRANSLATION INITIATION FACTOR 2C"/>
    <property type="match status" value="1"/>
</dbReference>
<name>X2CSZ0_PORTR</name>
<dbReference type="PROSITE" id="PS50821">
    <property type="entry name" value="PAZ"/>
    <property type="match status" value="1"/>
</dbReference>
<dbReference type="CDD" id="cd04658">
    <property type="entry name" value="Piwi_piwi-like_Euk"/>
    <property type="match status" value="1"/>
</dbReference>
<dbReference type="SUPFAM" id="SSF101690">
    <property type="entry name" value="PAZ domain"/>
    <property type="match status" value="1"/>
</dbReference>
<dbReference type="PROSITE" id="PS50822">
    <property type="entry name" value="PIWI"/>
    <property type="match status" value="1"/>
</dbReference>
<comment type="similarity">
    <text evidence="7">Belongs to the argonaute family. Piwi subfamily.</text>
</comment>
<evidence type="ECO:0000256" key="1">
    <source>
        <dbReference type="ARBA" id="ARBA00004496"/>
    </source>
</evidence>
<dbReference type="CDD" id="cd02845">
    <property type="entry name" value="PAZ_piwi_like"/>
    <property type="match status" value="1"/>
</dbReference>
<feature type="region of interest" description="Disordered" evidence="8">
    <location>
        <begin position="116"/>
        <end position="135"/>
    </location>
</feature>
<dbReference type="InterPro" id="IPR014811">
    <property type="entry name" value="ArgoL1"/>
</dbReference>
<dbReference type="InterPro" id="IPR003165">
    <property type="entry name" value="Piwi"/>
</dbReference>
<evidence type="ECO:0000313" key="11">
    <source>
        <dbReference type="EMBL" id="AGV15456.1"/>
    </source>
</evidence>
<dbReference type="AlphaFoldDB" id="X2CSZ0"/>
<feature type="domain" description="Piwi" evidence="10">
    <location>
        <begin position="600"/>
        <end position="891"/>
    </location>
</feature>
<feature type="region of interest" description="Disordered" evidence="8">
    <location>
        <begin position="1"/>
        <end position="101"/>
    </location>
</feature>
<evidence type="ECO:0000256" key="4">
    <source>
        <dbReference type="ARBA" id="ARBA00022782"/>
    </source>
</evidence>
<dbReference type="GO" id="GO:0030154">
    <property type="term" value="P:cell differentiation"/>
    <property type="evidence" value="ECO:0007669"/>
    <property type="project" value="UniProtKB-KW"/>
</dbReference>
<dbReference type="InterPro" id="IPR036397">
    <property type="entry name" value="RNaseH_sf"/>
</dbReference>
<dbReference type="InterPro" id="IPR012337">
    <property type="entry name" value="RNaseH-like_sf"/>
</dbReference>
<evidence type="ECO:0000256" key="3">
    <source>
        <dbReference type="ARBA" id="ARBA00022490"/>
    </source>
</evidence>
<keyword evidence="6" id="KW-0943">RNA-mediated gene silencing</keyword>
<dbReference type="GO" id="GO:0005737">
    <property type="term" value="C:cytoplasm"/>
    <property type="evidence" value="ECO:0007669"/>
    <property type="project" value="UniProtKB-SubCell"/>
</dbReference>
<dbReference type="SMART" id="SM00949">
    <property type="entry name" value="PAZ"/>
    <property type="match status" value="1"/>
</dbReference>
<reference evidence="11" key="2">
    <citation type="journal article" date="2014" name="Gene">
        <title>Identification and expression pattern analysis of Piwi genes during the spermiogenesis of Portunus trituberculatus.</title>
        <authorList>
            <person name="Xiang D.F."/>
            <person name="Zhu J.Q."/>
            <person name="Hou C.C."/>
            <person name="Yang W.X."/>
        </authorList>
    </citation>
    <scope>NUCLEOTIDE SEQUENCE</scope>
</reference>
<keyword evidence="5" id="KW-0694">RNA-binding</keyword>
<evidence type="ECO:0000256" key="5">
    <source>
        <dbReference type="ARBA" id="ARBA00022884"/>
    </source>
</evidence>
<dbReference type="GO" id="GO:0003723">
    <property type="term" value="F:RNA binding"/>
    <property type="evidence" value="ECO:0007669"/>
    <property type="project" value="UniProtKB-KW"/>
</dbReference>
<dbReference type="Pfam" id="PF08699">
    <property type="entry name" value="ArgoL1"/>
    <property type="match status" value="1"/>
</dbReference>
<feature type="domain" description="PAZ" evidence="9">
    <location>
        <begin position="332"/>
        <end position="437"/>
    </location>
</feature>
<feature type="compositionally biased region" description="Polar residues" evidence="8">
    <location>
        <begin position="119"/>
        <end position="133"/>
    </location>
</feature>
<dbReference type="GO" id="GO:0140965">
    <property type="term" value="P:secondary piRNA processing"/>
    <property type="evidence" value="ECO:0007669"/>
    <property type="project" value="UniProtKB-ARBA"/>
</dbReference>
<reference evidence="11" key="1">
    <citation type="submission" date="2012-11" db="EMBL/GenBank/DDBJ databases">
        <authorList>
            <person name="Xiang D.-F."/>
            <person name="Zhu J.-Q."/>
            <person name="Yang W.-X."/>
        </authorList>
    </citation>
    <scope>NUCLEOTIDE SEQUENCE</scope>
</reference>
<gene>
    <name evidence="11" type="primary">piwi-2</name>
</gene>
<dbReference type="Pfam" id="PF02171">
    <property type="entry name" value="Piwi"/>
    <property type="match status" value="1"/>
</dbReference>
<dbReference type="EMBL" id="KC203336">
    <property type="protein sequence ID" value="AGV15456.1"/>
    <property type="molecule type" value="mRNA"/>
</dbReference>
<dbReference type="Gene3D" id="3.40.50.2300">
    <property type="match status" value="1"/>
</dbReference>
<dbReference type="Pfam" id="PF23278">
    <property type="entry name" value="Piwi_N"/>
    <property type="match status" value="1"/>
</dbReference>
<dbReference type="FunFam" id="2.170.260.10:FF:000003">
    <property type="entry name" value="Piwi-like RNA-mediated gene silencing 2"/>
    <property type="match status" value="1"/>
</dbReference>
<dbReference type="InterPro" id="IPR036085">
    <property type="entry name" value="PAZ_dom_sf"/>
</dbReference>
<dbReference type="SMART" id="SM00950">
    <property type="entry name" value="Piwi"/>
    <property type="match status" value="1"/>
</dbReference>